<feature type="active site" description="Charge relay system" evidence="15">
    <location>
        <position position="284"/>
    </location>
</feature>
<protein>
    <recommendedName>
        <fullName evidence="4">tripeptidyl-peptidase II</fullName>
        <ecNumber evidence="4">3.4.14.10</ecNumber>
    </recommendedName>
</protein>
<dbReference type="Pfam" id="PF06985">
    <property type="entry name" value="HET"/>
    <property type="match status" value="1"/>
</dbReference>
<keyword evidence="10 15" id="KW-0720">Serine protease</keyword>
<evidence type="ECO:0000256" key="2">
    <source>
        <dbReference type="ARBA" id="ARBA00002451"/>
    </source>
</evidence>
<evidence type="ECO:0000313" key="18">
    <source>
        <dbReference type="EMBL" id="KAF4977797.1"/>
    </source>
</evidence>
<feature type="binding site" evidence="15">
    <location>
        <position position="590"/>
    </location>
    <ligand>
        <name>Ca(2+)</name>
        <dbReference type="ChEBI" id="CHEBI:29108"/>
    </ligand>
</feature>
<dbReference type="InterPro" id="IPR036852">
    <property type="entry name" value="Peptidase_S8/S53_dom_sf"/>
</dbReference>
<dbReference type="InterPro" id="IPR010730">
    <property type="entry name" value="HET"/>
</dbReference>
<feature type="chain" id="PRO_5034031088" description="tripeptidyl-peptidase II" evidence="16">
    <location>
        <begin position="17"/>
        <end position="1191"/>
    </location>
</feature>
<comment type="subcellular location">
    <subcellularLocation>
        <location evidence="3">Secreted</location>
        <location evidence="3">Extracellular space</location>
    </subcellularLocation>
</comment>
<dbReference type="FunFam" id="3.40.50.200:FF:000015">
    <property type="entry name" value="Tripeptidyl peptidase A"/>
    <property type="match status" value="1"/>
</dbReference>
<keyword evidence="7 15" id="KW-0479">Metal-binding</keyword>
<evidence type="ECO:0000256" key="8">
    <source>
        <dbReference type="ARBA" id="ARBA00022729"/>
    </source>
</evidence>
<evidence type="ECO:0000256" key="12">
    <source>
        <dbReference type="ARBA" id="ARBA00023026"/>
    </source>
</evidence>
<keyword evidence="14" id="KW-0325">Glycoprotein</keyword>
<dbReference type="SUPFAM" id="SSF52743">
    <property type="entry name" value="Subtilisin-like"/>
    <property type="match status" value="1"/>
</dbReference>
<evidence type="ECO:0000256" key="11">
    <source>
        <dbReference type="ARBA" id="ARBA00022837"/>
    </source>
</evidence>
<dbReference type="InterPro" id="IPR058525">
    <property type="entry name" value="DUF8212"/>
</dbReference>
<dbReference type="GO" id="GO:0006508">
    <property type="term" value="P:proteolysis"/>
    <property type="evidence" value="ECO:0007669"/>
    <property type="project" value="UniProtKB-KW"/>
</dbReference>
<comment type="catalytic activity">
    <reaction evidence="1">
        <text>Release of an N-terminal tripeptide from a polypeptide.</text>
        <dbReference type="EC" id="3.4.14.10"/>
    </reaction>
</comment>
<dbReference type="Pfam" id="PF00082">
    <property type="entry name" value="Peptidase_S8"/>
    <property type="match status" value="1"/>
</dbReference>
<feature type="domain" description="Peptidase S53" evidence="17">
    <location>
        <begin position="207"/>
        <end position="610"/>
    </location>
</feature>
<evidence type="ECO:0000256" key="13">
    <source>
        <dbReference type="ARBA" id="ARBA00023145"/>
    </source>
</evidence>
<evidence type="ECO:0000256" key="5">
    <source>
        <dbReference type="ARBA" id="ARBA00022525"/>
    </source>
</evidence>
<gene>
    <name evidence="18" type="ORF">FZEAL_5763</name>
</gene>
<evidence type="ECO:0000256" key="9">
    <source>
        <dbReference type="ARBA" id="ARBA00022801"/>
    </source>
</evidence>
<evidence type="ECO:0000256" key="1">
    <source>
        <dbReference type="ARBA" id="ARBA00001910"/>
    </source>
</evidence>
<proteinExistence type="predicted"/>
<dbReference type="InterPro" id="IPR050819">
    <property type="entry name" value="Tripeptidyl-peptidase_I"/>
</dbReference>
<evidence type="ECO:0000256" key="16">
    <source>
        <dbReference type="SAM" id="SignalP"/>
    </source>
</evidence>
<feature type="binding site" evidence="15">
    <location>
        <position position="557"/>
    </location>
    <ligand>
        <name>Ca(2+)</name>
        <dbReference type="ChEBI" id="CHEBI:29108"/>
    </ligand>
</feature>
<dbReference type="GO" id="GO:0008240">
    <property type="term" value="F:tripeptidyl-peptidase activity"/>
    <property type="evidence" value="ECO:0007669"/>
    <property type="project" value="UniProtKB-EC"/>
</dbReference>
<dbReference type="PANTHER" id="PTHR14218">
    <property type="entry name" value="PROTEASE S8 TRIPEPTIDYL PEPTIDASE I CLN2"/>
    <property type="match status" value="1"/>
</dbReference>
<dbReference type="SUPFAM" id="SSF54897">
    <property type="entry name" value="Protease propeptides/inhibitors"/>
    <property type="match status" value="1"/>
</dbReference>
<dbReference type="Proteomes" id="UP000635477">
    <property type="component" value="Unassembled WGS sequence"/>
</dbReference>
<keyword evidence="6 15" id="KW-0645">Protease</keyword>
<evidence type="ECO:0000256" key="15">
    <source>
        <dbReference type="PROSITE-ProRule" id="PRU01032"/>
    </source>
</evidence>
<keyword evidence="13" id="KW-0865">Zymogen</keyword>
<dbReference type="GO" id="GO:0046872">
    <property type="term" value="F:metal ion binding"/>
    <property type="evidence" value="ECO:0007669"/>
    <property type="project" value="UniProtKB-UniRule"/>
</dbReference>
<dbReference type="GO" id="GO:0005576">
    <property type="term" value="C:extracellular region"/>
    <property type="evidence" value="ECO:0007669"/>
    <property type="project" value="UniProtKB-SubCell"/>
</dbReference>
<dbReference type="OrthoDB" id="409122at2759"/>
<dbReference type="InterPro" id="IPR015366">
    <property type="entry name" value="S53_propep"/>
</dbReference>
<dbReference type="GO" id="GO:0004252">
    <property type="term" value="F:serine-type endopeptidase activity"/>
    <property type="evidence" value="ECO:0007669"/>
    <property type="project" value="UniProtKB-UniRule"/>
</dbReference>
<reference evidence="18" key="2">
    <citation type="submission" date="2020-05" db="EMBL/GenBank/DDBJ databases">
        <authorList>
            <person name="Kim H.-S."/>
            <person name="Proctor R.H."/>
            <person name="Brown D.W."/>
        </authorList>
    </citation>
    <scope>NUCLEOTIDE SEQUENCE</scope>
    <source>
        <strain evidence="18">NRRL 22465</strain>
    </source>
</reference>
<evidence type="ECO:0000259" key="17">
    <source>
        <dbReference type="PROSITE" id="PS51695"/>
    </source>
</evidence>
<feature type="binding site" evidence="15">
    <location>
        <position position="556"/>
    </location>
    <ligand>
        <name>Ca(2+)</name>
        <dbReference type="ChEBI" id="CHEBI:29108"/>
    </ligand>
</feature>
<keyword evidence="9 15" id="KW-0378">Hydrolase</keyword>
<evidence type="ECO:0000256" key="6">
    <source>
        <dbReference type="ARBA" id="ARBA00022670"/>
    </source>
</evidence>
<evidence type="ECO:0000256" key="7">
    <source>
        <dbReference type="ARBA" id="ARBA00022723"/>
    </source>
</evidence>
<dbReference type="PROSITE" id="PS51695">
    <property type="entry name" value="SEDOLISIN"/>
    <property type="match status" value="1"/>
</dbReference>
<feature type="active site" description="Charge relay system" evidence="15">
    <location>
        <position position="288"/>
    </location>
</feature>
<name>A0A8H4UJY8_9HYPO</name>
<dbReference type="Gene3D" id="3.40.50.200">
    <property type="entry name" value="Peptidase S8/S53 domain"/>
    <property type="match status" value="1"/>
</dbReference>
<dbReference type="InterPro" id="IPR000209">
    <property type="entry name" value="Peptidase_S8/S53_dom"/>
</dbReference>
<dbReference type="SMART" id="SM00944">
    <property type="entry name" value="Pro-kuma_activ"/>
    <property type="match status" value="1"/>
</dbReference>
<feature type="binding site" evidence="15">
    <location>
        <position position="588"/>
    </location>
    <ligand>
        <name>Ca(2+)</name>
        <dbReference type="ChEBI" id="CHEBI:29108"/>
    </ligand>
</feature>
<dbReference type="CDD" id="cd04056">
    <property type="entry name" value="Peptidases_S53"/>
    <property type="match status" value="1"/>
</dbReference>
<organism evidence="18 19">
    <name type="scientific">Fusarium zealandicum</name>
    <dbReference type="NCBI Taxonomy" id="1053134"/>
    <lineage>
        <taxon>Eukaryota</taxon>
        <taxon>Fungi</taxon>
        <taxon>Dikarya</taxon>
        <taxon>Ascomycota</taxon>
        <taxon>Pezizomycotina</taxon>
        <taxon>Sordariomycetes</taxon>
        <taxon>Hypocreomycetidae</taxon>
        <taxon>Hypocreales</taxon>
        <taxon>Nectriaceae</taxon>
        <taxon>Fusarium</taxon>
        <taxon>Fusarium staphyleae species complex</taxon>
    </lineage>
</organism>
<dbReference type="EMBL" id="JABEYC010000418">
    <property type="protein sequence ID" value="KAF4977797.1"/>
    <property type="molecule type" value="Genomic_DNA"/>
</dbReference>
<evidence type="ECO:0000256" key="4">
    <source>
        <dbReference type="ARBA" id="ARBA00012462"/>
    </source>
</evidence>
<feature type="signal peptide" evidence="16">
    <location>
        <begin position="1"/>
        <end position="16"/>
    </location>
</feature>
<comment type="function">
    <text evidence="2">Secreted tripeptidyl-peptidase which degrades proteins at acidic pHs and is involved in virulence.</text>
</comment>
<reference evidence="18" key="1">
    <citation type="journal article" date="2020" name="BMC Genomics">
        <title>Correction to: Identification and distribution of gene clusters required for synthesis of sphingolipid metabolism inhibitors in diverse species of the filamentous fungus Fusarium.</title>
        <authorList>
            <person name="Kim H.S."/>
            <person name="Lohmar J.M."/>
            <person name="Busman M."/>
            <person name="Brown D.W."/>
            <person name="Naumann T.A."/>
            <person name="Divon H.H."/>
            <person name="Lysoe E."/>
            <person name="Uhlig S."/>
            <person name="Proctor R.H."/>
        </authorList>
    </citation>
    <scope>NUCLEOTIDE SEQUENCE</scope>
    <source>
        <strain evidence="18">NRRL 22465</strain>
    </source>
</reference>
<dbReference type="Pfam" id="PF09286">
    <property type="entry name" value="Pro-kuma_activ"/>
    <property type="match status" value="1"/>
</dbReference>
<dbReference type="AlphaFoldDB" id="A0A8H4UJY8"/>
<evidence type="ECO:0000256" key="10">
    <source>
        <dbReference type="ARBA" id="ARBA00022825"/>
    </source>
</evidence>
<keyword evidence="12" id="KW-0843">Virulence</keyword>
<comment type="caution">
    <text evidence="18">The sequence shown here is derived from an EMBL/GenBank/DDBJ whole genome shotgun (WGS) entry which is preliminary data.</text>
</comment>
<dbReference type="Pfam" id="PF26640">
    <property type="entry name" value="DUF8212"/>
    <property type="match status" value="1"/>
</dbReference>
<accession>A0A8H4UJY8</accession>
<keyword evidence="5" id="KW-0964">Secreted</keyword>
<dbReference type="PANTHER" id="PTHR14218:SF10">
    <property type="entry name" value="PEPTIDASE S53 DOMAIN-CONTAINING PROTEIN"/>
    <property type="match status" value="1"/>
</dbReference>
<evidence type="ECO:0000313" key="19">
    <source>
        <dbReference type="Proteomes" id="UP000635477"/>
    </source>
</evidence>
<dbReference type="InterPro" id="IPR030400">
    <property type="entry name" value="Sedolisin_dom"/>
</dbReference>
<keyword evidence="11 15" id="KW-0106">Calcium</keyword>
<sequence length="1191" mass="134148">MFKTWGVLLSAMAAMASPIVVESLDETPSGWEEVNSPAPDKIIDFSIGLEYEDHQILERTLHEVSDPSHASYGKHLSREAAKALLNPSRGATESVKRWLSSAGVPEHHVRDDGQWIHVRTTVDQAEGLLSTRFGVYARDDEHVVRTRQYSVPHEIRDHITTIQPTTFFNTRRLPRKTKREALVKRGKGQDHYGSGGGSVDLNQCRDEVTPACLRKLYKMPAKDYPKAHKKSLYGIVGFNGQYAQYDQLEEFLDRFAPDLQGTNFSVALVNGGKNLQGNDYFSGEANLDIQYAVALAHQIPVRYISVGGEEKNFIPDLDKPKEESIEPFLELTTYLLNLPDKDLPQVISISYGVNEQHVPKTYARQVCNMFGQLGARGVSVVVASGDFGPGASCRSNDGKKKTKFLPGFPSGCPYVTSVGGTEKNRPEVAWSTTFPKNDTDNTPEATYTPGGGFSEHWPRPRWQDQAVKGYLKKYGNEWKGYFNPDGRAYPDVAALATGYQIMNHNVQETTGGTSASSPVFGAMVALINNERLKKGKPPMGFLNPWIYKYGDTAFTDITQGKSAGCPGFSYTFQPSPEVPNAGWRTAKGWDPVTGWGTPLHIAVCNAQLSWLCMPNHIVDVKASEIKSVLTLHPIPMHLINVSTLGLEEFYKDIPEYAILSHTWGDAQDEVTFKELSNTQALDDLSHKKGFGKIKLCAARAQEDGLQYCWVDTCCIDKSSSAELSEAINSMFAWYRRSAVCYVYLQDVLVLEPPERTNYVLLMSSRWFERGWTLQELIAPRKRYFFDVNWSFIGGISTNTGRKARGFFQSSQNPMNWKEWVLLRAVADISGVPQEVLETGQLDSFSTATKMSWAARRRTTRTEDEAYCLMGIFDVNMPLLYGEGGEKAFIRLQEEIIKKDVDHSIFAWYTEPGAQTPTFSGLLSPSPKNFLRKTYQRLLSGAPELPYEMTNKGLHLQLRLIDAATDPNEFAAILDIEDRSYRRQKTYESIHLRRLDKDQFARVDTDKYFGRVNVPDIEKHSPRHVYVKQLIDIKLPIPCYKLLSRIDLNCDPSYASFDLLRISDSRRWDHNNFVFSLLKGDHFHVRALLRTRNIDGGNPTNRLVAWKIEKDNVLGVTSHLALLSDQDEMNSTALNWRSQISFLLDGPESKEGPVALKLSPEIFYKVERGELVGDVIIFAYGIDRKTSVHIMT</sequence>
<keyword evidence="8 16" id="KW-0732">Signal</keyword>
<dbReference type="CDD" id="cd11377">
    <property type="entry name" value="Pro-peptidase_S53"/>
    <property type="match status" value="1"/>
</dbReference>
<evidence type="ECO:0000256" key="3">
    <source>
        <dbReference type="ARBA" id="ARBA00004239"/>
    </source>
</evidence>
<feature type="active site" description="Charge relay system" evidence="15">
    <location>
        <position position="514"/>
    </location>
</feature>
<keyword evidence="19" id="KW-1185">Reference proteome</keyword>
<evidence type="ECO:0000256" key="14">
    <source>
        <dbReference type="ARBA" id="ARBA00023180"/>
    </source>
</evidence>
<dbReference type="EC" id="3.4.14.10" evidence="4"/>
<comment type="cofactor">
    <cofactor evidence="15">
        <name>Ca(2+)</name>
        <dbReference type="ChEBI" id="CHEBI:29108"/>
    </cofactor>
    <text evidence="15">Binds 1 Ca(2+) ion per subunit.</text>
</comment>